<dbReference type="GeneID" id="5014254"/>
<evidence type="ECO:0000256" key="1">
    <source>
        <dbReference type="ARBA" id="ARBA00012687"/>
    </source>
</evidence>
<dbReference type="GO" id="GO:0008915">
    <property type="term" value="F:lipid-A-disaccharide synthase activity"/>
    <property type="evidence" value="ECO:0007669"/>
    <property type="project" value="UniProtKB-EC"/>
</dbReference>
<accession>A0BRA5</accession>
<dbReference type="GO" id="GO:0005543">
    <property type="term" value="F:phospholipid binding"/>
    <property type="evidence" value="ECO:0000318"/>
    <property type="project" value="GO_Central"/>
</dbReference>
<dbReference type="PANTHER" id="PTHR30372">
    <property type="entry name" value="LIPID-A-DISACCHARIDE SYNTHASE"/>
    <property type="match status" value="1"/>
</dbReference>
<dbReference type="GO" id="GO:0016020">
    <property type="term" value="C:membrane"/>
    <property type="evidence" value="ECO:0007669"/>
    <property type="project" value="GOC"/>
</dbReference>
<keyword evidence="4" id="KW-0328">Glycosyltransferase</keyword>
<keyword evidence="5" id="KW-0808">Transferase</keyword>
<evidence type="ECO:0000256" key="3">
    <source>
        <dbReference type="ARBA" id="ARBA00022556"/>
    </source>
</evidence>
<dbReference type="RefSeq" id="XP_001428470.1">
    <property type="nucleotide sequence ID" value="XM_001428433.1"/>
</dbReference>
<dbReference type="Proteomes" id="UP000000600">
    <property type="component" value="Unassembled WGS sequence"/>
</dbReference>
<dbReference type="EMBL" id="CT868011">
    <property type="protein sequence ID" value="CAK61072.1"/>
    <property type="molecule type" value="Genomic_DNA"/>
</dbReference>
<dbReference type="InterPro" id="IPR003835">
    <property type="entry name" value="Glyco_trans_19"/>
</dbReference>
<keyword evidence="9" id="KW-1185">Reference proteome</keyword>
<dbReference type="HOGENOM" id="CLU_938309_0_0_1"/>
<evidence type="ECO:0000313" key="9">
    <source>
        <dbReference type="Proteomes" id="UP000000600"/>
    </source>
</evidence>
<evidence type="ECO:0000313" key="8">
    <source>
        <dbReference type="EMBL" id="CAK61072.1"/>
    </source>
</evidence>
<sequence>MVLNSDLLGLEDFKWTMKVKIQLELIAMSFNISLSFHQKFLQIGVLRLTQYRTENAMHQIYMYKRWMNKKVLNKLDKQYFEIDQHCQPSAHLNFENEFFHDGIYKKLREAYRHFNRICPPTFQYGLTHKDQTSYGQKYVVHWFTRAPLKQSNWKKFTFPHTQVGQDGLYHLIQGIGTKRCYISSRSSSDLMTSLQTDVYLTGYSLAYQVIADTVLKASYAYEHIAAQSNFTTMQNEHLRTEAMQSLGWAKGLLNINKSDYHTNTIVINKKYYDYYPFNNVWRHPESFYSLNKQCMLQ</sequence>
<dbReference type="EC" id="2.4.1.182" evidence="1"/>
<protein>
    <recommendedName>
        <fullName evidence="1">lipid-A-disaccharide synthase</fullName>
        <ecNumber evidence="1">2.4.1.182</ecNumber>
    </recommendedName>
</protein>
<evidence type="ECO:0000256" key="6">
    <source>
        <dbReference type="ARBA" id="ARBA00023098"/>
    </source>
</evidence>
<comment type="catalytic activity">
    <reaction evidence="7">
        <text>a lipid X + a UDP-2-N,3-O-bis[(3R)-3-hydroxyacyl]-alpha-D-glucosamine = a lipid A disaccharide + UDP + H(+)</text>
        <dbReference type="Rhea" id="RHEA:67828"/>
        <dbReference type="ChEBI" id="CHEBI:15378"/>
        <dbReference type="ChEBI" id="CHEBI:58223"/>
        <dbReference type="ChEBI" id="CHEBI:137748"/>
        <dbReference type="ChEBI" id="CHEBI:176338"/>
        <dbReference type="ChEBI" id="CHEBI:176343"/>
        <dbReference type="EC" id="2.4.1.182"/>
    </reaction>
</comment>
<proteinExistence type="predicted"/>
<dbReference type="OrthoDB" id="284295at2759"/>
<evidence type="ECO:0000256" key="7">
    <source>
        <dbReference type="ARBA" id="ARBA00048975"/>
    </source>
</evidence>
<dbReference type="AlphaFoldDB" id="A0BRA5"/>
<keyword evidence="2" id="KW-0444">Lipid biosynthesis</keyword>
<evidence type="ECO:0000256" key="5">
    <source>
        <dbReference type="ARBA" id="ARBA00022679"/>
    </source>
</evidence>
<reference evidence="8 9" key="1">
    <citation type="journal article" date="2006" name="Nature">
        <title>Global trends of whole-genome duplications revealed by the ciliate Paramecium tetraurelia.</title>
        <authorList>
            <consortium name="Genoscope"/>
            <person name="Aury J.-M."/>
            <person name="Jaillon O."/>
            <person name="Duret L."/>
            <person name="Noel B."/>
            <person name="Jubin C."/>
            <person name="Porcel B.M."/>
            <person name="Segurens B."/>
            <person name="Daubin V."/>
            <person name="Anthouard V."/>
            <person name="Aiach N."/>
            <person name="Arnaiz O."/>
            <person name="Billaut A."/>
            <person name="Beisson J."/>
            <person name="Blanc I."/>
            <person name="Bouhouche K."/>
            <person name="Camara F."/>
            <person name="Duharcourt S."/>
            <person name="Guigo R."/>
            <person name="Gogendeau D."/>
            <person name="Katinka M."/>
            <person name="Keller A.-M."/>
            <person name="Kissmehl R."/>
            <person name="Klotz C."/>
            <person name="Koll F."/>
            <person name="Le Moue A."/>
            <person name="Lepere C."/>
            <person name="Malinsky S."/>
            <person name="Nowacki M."/>
            <person name="Nowak J.K."/>
            <person name="Plattner H."/>
            <person name="Poulain J."/>
            <person name="Ruiz F."/>
            <person name="Serrano V."/>
            <person name="Zagulski M."/>
            <person name="Dessen P."/>
            <person name="Betermier M."/>
            <person name="Weissenbach J."/>
            <person name="Scarpelli C."/>
            <person name="Schachter V."/>
            <person name="Sperling L."/>
            <person name="Meyer E."/>
            <person name="Cohen J."/>
            <person name="Wincker P."/>
        </authorList>
    </citation>
    <scope>NUCLEOTIDE SEQUENCE [LARGE SCALE GENOMIC DNA]</scope>
    <source>
        <strain evidence="8 9">Stock d4-2</strain>
    </source>
</reference>
<evidence type="ECO:0000256" key="2">
    <source>
        <dbReference type="ARBA" id="ARBA00022516"/>
    </source>
</evidence>
<evidence type="ECO:0000256" key="4">
    <source>
        <dbReference type="ARBA" id="ARBA00022676"/>
    </source>
</evidence>
<dbReference type="InParanoid" id="A0BRA5"/>
<dbReference type="KEGG" id="ptm:GSPATT00031303001"/>
<name>A0BRA5_PARTE</name>
<gene>
    <name evidence="8" type="ORF">GSPATT00031303001</name>
</gene>
<keyword evidence="3" id="KW-0441">Lipid A biosynthesis</keyword>
<dbReference type="GO" id="GO:0009245">
    <property type="term" value="P:lipid A biosynthetic process"/>
    <property type="evidence" value="ECO:0000318"/>
    <property type="project" value="GO_Central"/>
</dbReference>
<organism evidence="8 9">
    <name type="scientific">Paramecium tetraurelia</name>
    <dbReference type="NCBI Taxonomy" id="5888"/>
    <lineage>
        <taxon>Eukaryota</taxon>
        <taxon>Sar</taxon>
        <taxon>Alveolata</taxon>
        <taxon>Ciliophora</taxon>
        <taxon>Intramacronucleata</taxon>
        <taxon>Oligohymenophorea</taxon>
        <taxon>Peniculida</taxon>
        <taxon>Parameciidae</taxon>
        <taxon>Paramecium</taxon>
    </lineage>
</organism>
<dbReference type="PANTHER" id="PTHR30372:SF4">
    <property type="entry name" value="LIPID-A-DISACCHARIDE SYNTHASE, MITOCHONDRIAL-RELATED"/>
    <property type="match status" value="1"/>
</dbReference>
<keyword evidence="6" id="KW-0443">Lipid metabolism</keyword>